<evidence type="ECO:0000256" key="1">
    <source>
        <dbReference type="ARBA" id="ARBA00002591"/>
    </source>
</evidence>
<evidence type="ECO:0000313" key="8">
    <source>
        <dbReference type="EMBL" id="MBB4019801.1"/>
    </source>
</evidence>
<dbReference type="PANTHER" id="PTHR34933:SF1">
    <property type="entry name" value="FLAGELLAR L-RING PROTEIN"/>
    <property type="match status" value="1"/>
</dbReference>
<keyword evidence="9" id="KW-1185">Reference proteome</keyword>
<keyword evidence="4 7" id="KW-0472">Membrane</keyword>
<dbReference type="InterPro" id="IPR000527">
    <property type="entry name" value="Flag_Lring"/>
</dbReference>
<reference evidence="8 9" key="1">
    <citation type="submission" date="2020-08" db="EMBL/GenBank/DDBJ databases">
        <title>Genomic Encyclopedia of Type Strains, Phase IV (KMG-IV): sequencing the most valuable type-strain genomes for metagenomic binning, comparative biology and taxonomic classification.</title>
        <authorList>
            <person name="Goeker M."/>
        </authorList>
    </citation>
    <scope>NUCLEOTIDE SEQUENCE [LARGE SCALE GENOMIC DNA]</scope>
    <source>
        <strain evidence="8 9">DSM 103737</strain>
    </source>
</reference>
<dbReference type="AlphaFoldDB" id="A0A840C1R9"/>
<evidence type="ECO:0000256" key="2">
    <source>
        <dbReference type="ARBA" id="ARBA00006929"/>
    </source>
</evidence>
<keyword evidence="8" id="KW-0282">Flagellum</keyword>
<comment type="similarity">
    <text evidence="2 7">Belongs to the FlgH family.</text>
</comment>
<dbReference type="Pfam" id="PF02107">
    <property type="entry name" value="FlgH"/>
    <property type="match status" value="1"/>
</dbReference>
<keyword evidence="7" id="KW-0449">Lipoprotein</keyword>
<dbReference type="EMBL" id="JACIEN010000008">
    <property type="protein sequence ID" value="MBB4019801.1"/>
    <property type="molecule type" value="Genomic_DNA"/>
</dbReference>
<gene>
    <name evidence="7" type="primary">flgH</name>
    <name evidence="8" type="ORF">GGR16_004856</name>
</gene>
<dbReference type="PANTHER" id="PTHR34933">
    <property type="entry name" value="FLAGELLAR L-RING PROTEIN"/>
    <property type="match status" value="1"/>
</dbReference>
<dbReference type="GO" id="GO:0009427">
    <property type="term" value="C:bacterial-type flagellum basal body, distal rod, L ring"/>
    <property type="evidence" value="ECO:0007669"/>
    <property type="project" value="InterPro"/>
</dbReference>
<protein>
    <recommendedName>
        <fullName evidence="7">Flagellar L-ring protein</fullName>
    </recommendedName>
    <alternativeName>
        <fullName evidence="7">Basal body L-ring protein</fullName>
    </alternativeName>
</protein>
<proteinExistence type="inferred from homology"/>
<sequence>MKTTVCGTFAVLLALFAGGCAVKVDEIGREPNMTPVGYGLNVQREPLPTTAYAAYKRPGSYHSLWSGRTRDLFADPRARQVGDVITVTILMDDKAQFDNESDRSRNSNVNFGLDLGYGNSTTSDSIFGNLAINSRSNTKGKGQIDRSEKLRLTVAAVVTEVLPNGNLLISGSQEVRVNYELRVLNIAGIVRPSDISRHNTIAYDKIAEARVAYGGRGRSMEVQQPALGHQIYDLIVPF</sequence>
<evidence type="ECO:0000256" key="4">
    <source>
        <dbReference type="ARBA" id="ARBA00023136"/>
    </source>
</evidence>
<keyword evidence="3 7" id="KW-0732">Signal</keyword>
<comment type="subunit">
    <text evidence="7">The basal body constitutes a major portion of the flagellar organelle and consists of four rings (L,P,S, and M) mounted on a central rod.</text>
</comment>
<dbReference type="GO" id="GO:0009279">
    <property type="term" value="C:cell outer membrane"/>
    <property type="evidence" value="ECO:0007669"/>
    <property type="project" value="UniProtKB-SubCell"/>
</dbReference>
<accession>A0A840C1R9</accession>
<dbReference type="PROSITE" id="PS51257">
    <property type="entry name" value="PROKAR_LIPOPROTEIN"/>
    <property type="match status" value="1"/>
</dbReference>
<dbReference type="HAMAP" id="MF_00415">
    <property type="entry name" value="FlgH"/>
    <property type="match status" value="1"/>
</dbReference>
<evidence type="ECO:0000256" key="6">
    <source>
        <dbReference type="ARBA" id="ARBA00023237"/>
    </source>
</evidence>
<evidence type="ECO:0000313" key="9">
    <source>
        <dbReference type="Proteomes" id="UP000577362"/>
    </source>
</evidence>
<keyword evidence="5 7" id="KW-0975">Bacterial flagellum</keyword>
<comment type="subcellular location">
    <subcellularLocation>
        <location evidence="7">Cell outer membrane</location>
        <topology evidence="7">Lipid-anchor</topology>
    </subcellularLocation>
    <subcellularLocation>
        <location evidence="7">Bacterial flagellum basal body</location>
    </subcellularLocation>
</comment>
<name>A0A840C1R9_9HYPH</name>
<organism evidence="8 9">
    <name type="scientific">Chelatococcus caeni</name>
    <dbReference type="NCBI Taxonomy" id="1348468"/>
    <lineage>
        <taxon>Bacteria</taxon>
        <taxon>Pseudomonadati</taxon>
        <taxon>Pseudomonadota</taxon>
        <taxon>Alphaproteobacteria</taxon>
        <taxon>Hyphomicrobiales</taxon>
        <taxon>Chelatococcaceae</taxon>
        <taxon>Chelatococcus</taxon>
    </lineage>
</organism>
<dbReference type="PRINTS" id="PR01008">
    <property type="entry name" value="FLGLRINGFLGH"/>
</dbReference>
<keyword evidence="6 7" id="KW-0998">Cell outer membrane</keyword>
<comment type="caution">
    <text evidence="8">The sequence shown here is derived from an EMBL/GenBank/DDBJ whole genome shotgun (WGS) entry which is preliminary data.</text>
</comment>
<evidence type="ECO:0000256" key="7">
    <source>
        <dbReference type="HAMAP-Rule" id="MF_00415"/>
    </source>
</evidence>
<dbReference type="Proteomes" id="UP000577362">
    <property type="component" value="Unassembled WGS sequence"/>
</dbReference>
<dbReference type="NCBIfam" id="NF001305">
    <property type="entry name" value="PRK00249.1-5"/>
    <property type="match status" value="1"/>
</dbReference>
<dbReference type="RefSeq" id="WP_019402934.1">
    <property type="nucleotide sequence ID" value="NZ_JACIEN010000008.1"/>
</dbReference>
<dbReference type="GO" id="GO:0071973">
    <property type="term" value="P:bacterial-type flagellum-dependent cell motility"/>
    <property type="evidence" value="ECO:0007669"/>
    <property type="project" value="InterPro"/>
</dbReference>
<keyword evidence="8" id="KW-0966">Cell projection</keyword>
<comment type="function">
    <text evidence="1 7">Assembles around the rod to form the L-ring and probably protects the motor/basal body from shearing forces during rotation.</text>
</comment>
<evidence type="ECO:0000256" key="3">
    <source>
        <dbReference type="ARBA" id="ARBA00022729"/>
    </source>
</evidence>
<dbReference type="GO" id="GO:0003774">
    <property type="term" value="F:cytoskeletal motor activity"/>
    <property type="evidence" value="ECO:0007669"/>
    <property type="project" value="InterPro"/>
</dbReference>
<evidence type="ECO:0000256" key="5">
    <source>
        <dbReference type="ARBA" id="ARBA00023143"/>
    </source>
</evidence>
<keyword evidence="8" id="KW-0969">Cilium</keyword>